<dbReference type="PROSITE" id="PS00486">
    <property type="entry name" value="DNA_MISMATCH_REPAIR_2"/>
    <property type="match status" value="1"/>
</dbReference>
<evidence type="ECO:0000259" key="5">
    <source>
        <dbReference type="PROSITE" id="PS00486"/>
    </source>
</evidence>
<dbReference type="InterPro" id="IPR036187">
    <property type="entry name" value="DNA_mismatch_repair_MutS_sf"/>
</dbReference>
<dbReference type="PANTHER" id="PTHR11361:SF21">
    <property type="entry name" value="MUTS PROTEIN HOMOLOG 4"/>
    <property type="match status" value="1"/>
</dbReference>
<evidence type="ECO:0000256" key="1">
    <source>
        <dbReference type="ARBA" id="ARBA00006271"/>
    </source>
</evidence>
<keyword evidence="3" id="KW-0067">ATP-binding</keyword>
<dbReference type="GO" id="GO:0140664">
    <property type="term" value="F:ATP-dependent DNA damage sensor activity"/>
    <property type="evidence" value="ECO:0007669"/>
    <property type="project" value="InterPro"/>
</dbReference>
<feature type="domain" description="DNA mismatch repair proteins mutS family" evidence="5">
    <location>
        <begin position="243"/>
        <end position="259"/>
    </location>
</feature>
<name>A0A420YBU1_9PEZI</name>
<comment type="caution">
    <text evidence="6">The sequence shown here is derived from an EMBL/GenBank/DDBJ whole genome shotgun (WGS) entry which is preliminary data.</text>
</comment>
<dbReference type="GO" id="GO:0005524">
    <property type="term" value="F:ATP binding"/>
    <property type="evidence" value="ECO:0007669"/>
    <property type="project" value="UniProtKB-KW"/>
</dbReference>
<dbReference type="AlphaFoldDB" id="A0A420YBU1"/>
<keyword evidence="4" id="KW-0238">DNA-binding</keyword>
<dbReference type="STRING" id="177199.A0A420YBU1"/>
<dbReference type="GO" id="GO:0006298">
    <property type="term" value="P:mismatch repair"/>
    <property type="evidence" value="ECO:0007669"/>
    <property type="project" value="InterPro"/>
</dbReference>
<reference evidence="6 7" key="1">
    <citation type="submission" date="2018-08" db="EMBL/GenBank/DDBJ databases">
        <title>Draft genome of the lignicolous fungus Coniochaeta pulveracea.</title>
        <authorList>
            <person name="Borstlap C.J."/>
            <person name="De Witt R.N."/>
            <person name="Botha A."/>
            <person name="Volschenk H."/>
        </authorList>
    </citation>
    <scope>NUCLEOTIDE SEQUENCE [LARGE SCALE GENOMIC DNA]</scope>
    <source>
        <strain evidence="6 7">CAB683</strain>
    </source>
</reference>
<dbReference type="GO" id="GO:0007131">
    <property type="term" value="P:reciprocal meiotic recombination"/>
    <property type="evidence" value="ECO:0007669"/>
    <property type="project" value="TreeGrafter"/>
</dbReference>
<dbReference type="InterPro" id="IPR027417">
    <property type="entry name" value="P-loop_NTPase"/>
</dbReference>
<dbReference type="SUPFAM" id="SSF48334">
    <property type="entry name" value="DNA repair protein MutS, domain III"/>
    <property type="match status" value="1"/>
</dbReference>
<gene>
    <name evidence="6" type="primary">MSH4</name>
    <name evidence="6" type="ORF">DL546_008022</name>
</gene>
<dbReference type="GO" id="GO:0030983">
    <property type="term" value="F:mismatched DNA binding"/>
    <property type="evidence" value="ECO:0007669"/>
    <property type="project" value="InterPro"/>
</dbReference>
<proteinExistence type="inferred from homology"/>
<dbReference type="GO" id="GO:0005634">
    <property type="term" value="C:nucleus"/>
    <property type="evidence" value="ECO:0007669"/>
    <property type="project" value="TreeGrafter"/>
</dbReference>
<evidence type="ECO:0000256" key="4">
    <source>
        <dbReference type="ARBA" id="ARBA00023125"/>
    </source>
</evidence>
<dbReference type="Pfam" id="PF00488">
    <property type="entry name" value="MutS_V"/>
    <property type="match status" value="2"/>
</dbReference>
<accession>A0A420YBU1</accession>
<dbReference type="SUPFAM" id="SSF52540">
    <property type="entry name" value="P-loop containing nucleoside triphosphate hydrolases"/>
    <property type="match status" value="1"/>
</dbReference>
<evidence type="ECO:0000313" key="6">
    <source>
        <dbReference type="EMBL" id="RKU45346.1"/>
    </source>
</evidence>
<dbReference type="PANTHER" id="PTHR11361">
    <property type="entry name" value="DNA MISMATCH REPAIR PROTEIN MUTS FAMILY MEMBER"/>
    <property type="match status" value="1"/>
</dbReference>
<keyword evidence="7" id="KW-1185">Reference proteome</keyword>
<sequence>MPEEFINRVLKKDYIECQTMRVLQLNQRISDSAVDVVNQSDKVVSELLIEIRRFAPELFKVCESVALLDVMTAFAQIVTTHEYIRPVLSGNLAIKCARHPILDKVSRVHTERAADVVDHAMLIWTEQTPTFIPNDFYATEQFRFQIITGCNMSGKSTYIRTAALLQVMAQIGCFVPAEYASFPVIHNLFSRVSTDDCIEANMSTFSVEMREMAFILRYRTTVLHPVHRLSGVLTVYRNINGRSLCIIDELGRGTSTRDGLAIAIAMAEAMVQSGAFVFFVTHFTELGACCQWRDGGYKTSGMLTDDCSEHLGGSSWSLKSTLGHRNNRDCG</sequence>
<dbReference type="EMBL" id="QVQW01000022">
    <property type="protein sequence ID" value="RKU45346.1"/>
    <property type="molecule type" value="Genomic_DNA"/>
</dbReference>
<dbReference type="Gene3D" id="1.10.1420.10">
    <property type="match status" value="2"/>
</dbReference>
<dbReference type="SMART" id="SM00534">
    <property type="entry name" value="MUTSac"/>
    <property type="match status" value="1"/>
</dbReference>
<dbReference type="InterPro" id="IPR000432">
    <property type="entry name" value="DNA_mismatch_repair_MutS_C"/>
</dbReference>
<dbReference type="OrthoDB" id="276261at2759"/>
<organism evidence="6 7">
    <name type="scientific">Coniochaeta pulveracea</name>
    <dbReference type="NCBI Taxonomy" id="177199"/>
    <lineage>
        <taxon>Eukaryota</taxon>
        <taxon>Fungi</taxon>
        <taxon>Dikarya</taxon>
        <taxon>Ascomycota</taxon>
        <taxon>Pezizomycotina</taxon>
        <taxon>Sordariomycetes</taxon>
        <taxon>Sordariomycetidae</taxon>
        <taxon>Coniochaetales</taxon>
        <taxon>Coniochaetaceae</taxon>
        <taxon>Coniochaeta</taxon>
    </lineage>
</organism>
<dbReference type="InterPro" id="IPR045076">
    <property type="entry name" value="MutS"/>
</dbReference>
<dbReference type="Gene3D" id="3.40.50.300">
    <property type="entry name" value="P-loop containing nucleotide triphosphate hydrolases"/>
    <property type="match status" value="1"/>
</dbReference>
<comment type="similarity">
    <text evidence="1">Belongs to the DNA mismatch repair MutS family.</text>
</comment>
<evidence type="ECO:0000256" key="2">
    <source>
        <dbReference type="ARBA" id="ARBA00022741"/>
    </source>
</evidence>
<evidence type="ECO:0000313" key="7">
    <source>
        <dbReference type="Proteomes" id="UP000275385"/>
    </source>
</evidence>
<dbReference type="Proteomes" id="UP000275385">
    <property type="component" value="Unassembled WGS sequence"/>
</dbReference>
<keyword evidence="2" id="KW-0547">Nucleotide-binding</keyword>
<protein>
    <submittedName>
        <fullName evidence="6">MutS protein msh4</fullName>
    </submittedName>
</protein>
<evidence type="ECO:0000256" key="3">
    <source>
        <dbReference type="ARBA" id="ARBA00022840"/>
    </source>
</evidence>